<keyword evidence="5" id="KW-0136">Cellulose degradation</keyword>
<dbReference type="PANTHER" id="PTHR33353:SF11">
    <property type="entry name" value="GLYCOSYLHYDROLASE FAMILY 61-7 PROTEIN"/>
    <property type="match status" value="1"/>
</dbReference>
<protein>
    <recommendedName>
        <fullName evidence="11">lytic cellulose monooxygenase (C4-dehydrogenating)</fullName>
        <ecNumber evidence="11">1.14.99.56</ecNumber>
    </recommendedName>
</protein>
<comment type="cofactor">
    <cofactor evidence="1">
        <name>Cu(2+)</name>
        <dbReference type="ChEBI" id="CHEBI:29036"/>
    </cofactor>
</comment>
<evidence type="ECO:0000259" key="13">
    <source>
        <dbReference type="Pfam" id="PF03443"/>
    </source>
</evidence>
<evidence type="ECO:0000256" key="1">
    <source>
        <dbReference type="ARBA" id="ARBA00001973"/>
    </source>
</evidence>
<evidence type="ECO:0000256" key="6">
    <source>
        <dbReference type="ARBA" id="ARBA00023157"/>
    </source>
</evidence>
<evidence type="ECO:0000256" key="2">
    <source>
        <dbReference type="ARBA" id="ARBA00004613"/>
    </source>
</evidence>
<keyword evidence="7" id="KW-0119">Carbohydrate metabolism</keyword>
<keyword evidence="4 12" id="KW-0732">Signal</keyword>
<keyword evidence="8" id="KW-0624">Polysaccharide degradation</keyword>
<dbReference type="CDD" id="cd21175">
    <property type="entry name" value="LPMO_AA9"/>
    <property type="match status" value="1"/>
</dbReference>
<reference evidence="14" key="1">
    <citation type="submission" date="2022-10" db="EMBL/GenBank/DDBJ databases">
        <title>Determination and structural analysis of whole genome sequence of Sarocladium strictum F4-1.</title>
        <authorList>
            <person name="Hu L."/>
            <person name="Jiang Y."/>
        </authorList>
    </citation>
    <scope>NUCLEOTIDE SEQUENCE</scope>
    <source>
        <strain evidence="14">F4-1</strain>
    </source>
</reference>
<comment type="subcellular location">
    <subcellularLocation>
        <location evidence="2">Secreted</location>
    </subcellularLocation>
</comment>
<dbReference type="Pfam" id="PF03443">
    <property type="entry name" value="AA9"/>
    <property type="match status" value="1"/>
</dbReference>
<proteinExistence type="inferred from homology"/>
<dbReference type="Gene3D" id="2.70.50.70">
    <property type="match status" value="1"/>
</dbReference>
<evidence type="ECO:0000256" key="11">
    <source>
        <dbReference type="ARBA" id="ARBA00047174"/>
    </source>
</evidence>
<dbReference type="EC" id="1.14.99.56" evidence="11"/>
<evidence type="ECO:0000256" key="4">
    <source>
        <dbReference type="ARBA" id="ARBA00022729"/>
    </source>
</evidence>
<keyword evidence="6" id="KW-1015">Disulfide bond</keyword>
<feature type="domain" description="Auxiliary Activity family 9 catalytic" evidence="13">
    <location>
        <begin position="20"/>
        <end position="211"/>
    </location>
</feature>
<comment type="similarity">
    <text evidence="9">Belongs to the polysaccharide monooxygenase AA9 family.</text>
</comment>
<dbReference type="InterPro" id="IPR005103">
    <property type="entry name" value="AA9_LPMO"/>
</dbReference>
<dbReference type="GO" id="GO:0005576">
    <property type="term" value="C:extracellular region"/>
    <property type="evidence" value="ECO:0007669"/>
    <property type="project" value="UniProtKB-SubCell"/>
</dbReference>
<evidence type="ECO:0000313" key="15">
    <source>
        <dbReference type="Proteomes" id="UP001175261"/>
    </source>
</evidence>
<keyword evidence="15" id="KW-1185">Reference proteome</keyword>
<accession>A0AA39GHL6</accession>
<evidence type="ECO:0000256" key="3">
    <source>
        <dbReference type="ARBA" id="ARBA00022525"/>
    </source>
</evidence>
<evidence type="ECO:0000256" key="5">
    <source>
        <dbReference type="ARBA" id="ARBA00023001"/>
    </source>
</evidence>
<comment type="caution">
    <text evidence="14">The sequence shown here is derived from an EMBL/GenBank/DDBJ whole genome shotgun (WGS) entry which is preliminary data.</text>
</comment>
<feature type="chain" id="PRO_5041263583" description="lytic cellulose monooxygenase (C4-dehydrogenating)" evidence="12">
    <location>
        <begin position="20"/>
        <end position="227"/>
    </location>
</feature>
<evidence type="ECO:0000256" key="10">
    <source>
        <dbReference type="ARBA" id="ARBA00045077"/>
    </source>
</evidence>
<name>A0AA39GHL6_SARSR</name>
<dbReference type="GO" id="GO:0030245">
    <property type="term" value="P:cellulose catabolic process"/>
    <property type="evidence" value="ECO:0007669"/>
    <property type="project" value="UniProtKB-KW"/>
</dbReference>
<gene>
    <name evidence="14" type="ORF">NLU13_6514</name>
</gene>
<sequence>MKYLSAIGAVSALVNTVSAHYIWTELDIDGQSVAGTDGGIRSNTNYNSPVVDLDSTNLRCNEGGLDGSDTAVREISAGSTFTFRSDVAVYHQGPISVFLSRAPGSVQDYQGDGLWQKIADIGPTFSGGSAQWDLSQEYTFTFPSCIPDGEYLLRIHNLGIHNPWPAGVPQFYIACAQISVTGGSGSGWDPDLSIPGSFTQSDSGYTANIYDPGFTSYEVPGGPVKSC</sequence>
<dbReference type="InterPro" id="IPR049892">
    <property type="entry name" value="AA9"/>
</dbReference>
<evidence type="ECO:0000256" key="12">
    <source>
        <dbReference type="SAM" id="SignalP"/>
    </source>
</evidence>
<dbReference type="PANTHER" id="PTHR33353">
    <property type="entry name" value="PUTATIVE (AFU_ORTHOLOGUE AFUA_1G12560)-RELATED"/>
    <property type="match status" value="1"/>
</dbReference>
<dbReference type="EMBL" id="JAPDFR010000005">
    <property type="protein sequence ID" value="KAK0386679.1"/>
    <property type="molecule type" value="Genomic_DNA"/>
</dbReference>
<evidence type="ECO:0000256" key="8">
    <source>
        <dbReference type="ARBA" id="ARBA00023326"/>
    </source>
</evidence>
<evidence type="ECO:0000256" key="9">
    <source>
        <dbReference type="ARBA" id="ARBA00044502"/>
    </source>
</evidence>
<dbReference type="AlphaFoldDB" id="A0AA39GHL6"/>
<keyword evidence="3" id="KW-0964">Secreted</keyword>
<dbReference type="Proteomes" id="UP001175261">
    <property type="component" value="Unassembled WGS sequence"/>
</dbReference>
<evidence type="ECO:0000256" key="7">
    <source>
        <dbReference type="ARBA" id="ARBA00023277"/>
    </source>
</evidence>
<feature type="signal peptide" evidence="12">
    <location>
        <begin position="1"/>
        <end position="19"/>
    </location>
</feature>
<evidence type="ECO:0000313" key="14">
    <source>
        <dbReference type="EMBL" id="KAK0386679.1"/>
    </source>
</evidence>
<organism evidence="14 15">
    <name type="scientific">Sarocladium strictum</name>
    <name type="common">Black bundle disease fungus</name>
    <name type="synonym">Acremonium strictum</name>
    <dbReference type="NCBI Taxonomy" id="5046"/>
    <lineage>
        <taxon>Eukaryota</taxon>
        <taxon>Fungi</taxon>
        <taxon>Dikarya</taxon>
        <taxon>Ascomycota</taxon>
        <taxon>Pezizomycotina</taxon>
        <taxon>Sordariomycetes</taxon>
        <taxon>Hypocreomycetidae</taxon>
        <taxon>Hypocreales</taxon>
        <taxon>Sarocladiaceae</taxon>
        <taxon>Sarocladium</taxon>
    </lineage>
</organism>
<comment type="catalytic activity">
    <reaction evidence="10">
        <text>[(1-&gt;4)-beta-D-glucosyl]n+m + reduced acceptor + O2 = 4-dehydro-beta-D-glucosyl-[(1-&gt;4)-beta-D-glucosyl]n-1 + [(1-&gt;4)-beta-D-glucosyl]m + acceptor + H2O.</text>
        <dbReference type="EC" id="1.14.99.56"/>
    </reaction>
</comment>